<keyword evidence="6" id="KW-0808">Transferase</keyword>
<evidence type="ECO:0000256" key="14">
    <source>
        <dbReference type="ARBA" id="ARBA00023136"/>
    </source>
</evidence>
<dbReference type="InterPro" id="IPR011009">
    <property type="entry name" value="Kinase-like_dom_sf"/>
</dbReference>
<comment type="similarity">
    <text evidence="3">In the C-terminal section; belongs to the protein kinase superfamily. Ser/Thr protein kinase family.</text>
</comment>
<dbReference type="Gene3D" id="2.60.120.200">
    <property type="match status" value="1"/>
</dbReference>
<evidence type="ECO:0000256" key="3">
    <source>
        <dbReference type="ARBA" id="ARBA00010217"/>
    </source>
</evidence>
<evidence type="ECO:0000256" key="5">
    <source>
        <dbReference type="ARBA" id="ARBA00022527"/>
    </source>
</evidence>
<dbReference type="InterPro" id="IPR013320">
    <property type="entry name" value="ConA-like_dom_sf"/>
</dbReference>
<dbReference type="GO" id="GO:0006952">
    <property type="term" value="P:defense response"/>
    <property type="evidence" value="ECO:0007669"/>
    <property type="project" value="UniProtKB-ARBA"/>
</dbReference>
<keyword evidence="21" id="KW-1185">Reference proteome</keyword>
<dbReference type="Pfam" id="PF07714">
    <property type="entry name" value="PK_Tyr_Ser-Thr"/>
    <property type="match status" value="1"/>
</dbReference>
<evidence type="ECO:0000256" key="8">
    <source>
        <dbReference type="ARBA" id="ARBA00022729"/>
    </source>
</evidence>
<evidence type="ECO:0000259" key="19">
    <source>
        <dbReference type="PROSITE" id="PS50011"/>
    </source>
</evidence>
<dbReference type="InterPro" id="IPR001220">
    <property type="entry name" value="Legume_lectin_dom"/>
</dbReference>
<gene>
    <name evidence="20" type="ORF">RND81_05G265000</name>
</gene>
<dbReference type="InterPro" id="IPR017441">
    <property type="entry name" value="Protein_kinase_ATP_BS"/>
</dbReference>
<keyword evidence="13 18" id="KW-1133">Transmembrane helix</keyword>
<dbReference type="GO" id="GO:0051707">
    <property type="term" value="P:response to other organism"/>
    <property type="evidence" value="ECO:0007669"/>
    <property type="project" value="UniProtKB-ARBA"/>
</dbReference>
<dbReference type="PANTHER" id="PTHR27007">
    <property type="match status" value="1"/>
</dbReference>
<dbReference type="SUPFAM" id="SSF56112">
    <property type="entry name" value="Protein kinase-like (PK-like)"/>
    <property type="match status" value="1"/>
</dbReference>
<evidence type="ECO:0000256" key="6">
    <source>
        <dbReference type="ARBA" id="ARBA00022679"/>
    </source>
</evidence>
<evidence type="ECO:0000313" key="20">
    <source>
        <dbReference type="EMBL" id="KAK9727201.1"/>
    </source>
</evidence>
<dbReference type="InterPro" id="IPR001245">
    <property type="entry name" value="Ser-Thr/Tyr_kinase_cat_dom"/>
</dbReference>
<evidence type="ECO:0000256" key="9">
    <source>
        <dbReference type="ARBA" id="ARBA00022734"/>
    </source>
</evidence>
<dbReference type="EC" id="2.7.11.1" evidence="4"/>
<dbReference type="InterPro" id="IPR050528">
    <property type="entry name" value="L-type_Lectin-RKs"/>
</dbReference>
<evidence type="ECO:0000313" key="21">
    <source>
        <dbReference type="Proteomes" id="UP001443914"/>
    </source>
</evidence>
<dbReference type="GO" id="GO:0030246">
    <property type="term" value="F:carbohydrate binding"/>
    <property type="evidence" value="ECO:0007669"/>
    <property type="project" value="UniProtKB-KW"/>
</dbReference>
<reference evidence="20" key="1">
    <citation type="submission" date="2024-03" db="EMBL/GenBank/DDBJ databases">
        <title>WGS assembly of Saponaria officinalis var. Norfolk2.</title>
        <authorList>
            <person name="Jenkins J."/>
            <person name="Shu S."/>
            <person name="Grimwood J."/>
            <person name="Barry K."/>
            <person name="Goodstein D."/>
            <person name="Schmutz J."/>
            <person name="Leebens-Mack J."/>
            <person name="Osbourn A."/>
        </authorList>
    </citation>
    <scope>NUCLEOTIDE SEQUENCE [LARGE SCALE GENOMIC DNA]</scope>
    <source>
        <strain evidence="20">JIC</strain>
    </source>
</reference>
<keyword evidence="12 17" id="KW-0067">ATP-binding</keyword>
<keyword evidence="5" id="KW-0723">Serine/threonine-protein kinase</keyword>
<dbReference type="PROSITE" id="PS50011">
    <property type="entry name" value="PROTEIN_KINASE_DOM"/>
    <property type="match status" value="1"/>
</dbReference>
<dbReference type="FunFam" id="2.60.120.200:FF:000051">
    <property type="entry name" value="L-type lectin-domain containing receptor kinase V.9"/>
    <property type="match status" value="1"/>
</dbReference>
<dbReference type="GO" id="GO:0005524">
    <property type="term" value="F:ATP binding"/>
    <property type="evidence" value="ECO:0007669"/>
    <property type="project" value="UniProtKB-UniRule"/>
</dbReference>
<dbReference type="FunFam" id="3.30.200.20:FF:000112">
    <property type="entry name" value="Lectin-domain containing receptor kinase A4.3"/>
    <property type="match status" value="1"/>
</dbReference>
<evidence type="ECO:0000256" key="7">
    <source>
        <dbReference type="ARBA" id="ARBA00022692"/>
    </source>
</evidence>
<comment type="similarity">
    <text evidence="2">In the N-terminal section; belongs to the leguminous lectin family.</text>
</comment>
<dbReference type="InterPro" id="IPR000719">
    <property type="entry name" value="Prot_kinase_dom"/>
</dbReference>
<evidence type="ECO:0000256" key="13">
    <source>
        <dbReference type="ARBA" id="ARBA00022989"/>
    </source>
</evidence>
<protein>
    <recommendedName>
        <fullName evidence="4">non-specific serine/threonine protein kinase</fullName>
        <ecNumber evidence="4">2.7.11.1</ecNumber>
    </recommendedName>
</protein>
<dbReference type="Pfam" id="PF00139">
    <property type="entry name" value="Lectin_legB"/>
    <property type="match status" value="1"/>
</dbReference>
<keyword evidence="15" id="KW-0675">Receptor</keyword>
<keyword evidence="11" id="KW-0418">Kinase</keyword>
<proteinExistence type="inferred from homology"/>
<comment type="caution">
    <text evidence="20">The sequence shown here is derived from an EMBL/GenBank/DDBJ whole genome shotgun (WGS) entry which is preliminary data.</text>
</comment>
<accession>A0AAW1KWY4</accession>
<feature type="transmembrane region" description="Helical" evidence="18">
    <location>
        <begin position="293"/>
        <end position="316"/>
    </location>
</feature>
<evidence type="ECO:0000256" key="10">
    <source>
        <dbReference type="ARBA" id="ARBA00022741"/>
    </source>
</evidence>
<dbReference type="GO" id="GO:0004674">
    <property type="term" value="F:protein serine/threonine kinase activity"/>
    <property type="evidence" value="ECO:0007669"/>
    <property type="project" value="UniProtKB-KW"/>
</dbReference>
<evidence type="ECO:0000256" key="11">
    <source>
        <dbReference type="ARBA" id="ARBA00022777"/>
    </source>
</evidence>
<sequence length="478" mass="54379">MVTTLEYPLTKILISHIFIQLLATAQGNTQFIYNDFKGSINNLHLDGLAQIHKNGLLQLTDFTLLKTSHAFYSNPINFDRDHLSFSTTYVFAMHPQIANHSTHGIVFVISPSLNLYNTTLAQEYLGLFNSSSNGLNSNHIFGVELDNQQNAVFQDMDDNHVGIDVNSLISVYADSASYYSDKEKVRKILRLNSGKPMQVWIDYDGVEKSINVTIGPIDETKPSKSLLSKHLDLSTILLDSMYIGFSSSSGLLSTSHYILGWSWNQSGPAQHLDPSKLPSLPNFRTHRSRFNQVITGVMLSILSLAVFMIGGVVWVIRRKRYEELEEAWEQVYAPHRFSYKDLLTATKGFRNSELLGVGGFGKVYKGVLPSTGMLVAVKRVSHDSRQGMKEFLAEVASMRRLTHRNLVQLLGYCRRKGELLLVYEYMIHGSLDKFLFTKDEKSKLCWFQRFKIIRSIASALLYLHEEWERRHPPRCQGK</sequence>
<dbReference type="Proteomes" id="UP001443914">
    <property type="component" value="Unassembled WGS sequence"/>
</dbReference>
<evidence type="ECO:0000256" key="4">
    <source>
        <dbReference type="ARBA" id="ARBA00012513"/>
    </source>
</evidence>
<feature type="domain" description="Protein kinase" evidence="19">
    <location>
        <begin position="349"/>
        <end position="478"/>
    </location>
</feature>
<evidence type="ECO:0000256" key="12">
    <source>
        <dbReference type="ARBA" id="ARBA00022840"/>
    </source>
</evidence>
<feature type="binding site" evidence="17">
    <location>
        <position position="378"/>
    </location>
    <ligand>
        <name>ATP</name>
        <dbReference type="ChEBI" id="CHEBI:30616"/>
    </ligand>
</feature>
<evidence type="ECO:0000256" key="18">
    <source>
        <dbReference type="SAM" id="Phobius"/>
    </source>
</evidence>
<keyword evidence="14 18" id="KW-0472">Membrane</keyword>
<comment type="subcellular location">
    <subcellularLocation>
        <location evidence="1">Membrane</location>
        <topology evidence="1">Single-pass type I membrane protein</topology>
    </subcellularLocation>
</comment>
<keyword evidence="9" id="KW-0430">Lectin</keyword>
<dbReference type="CDD" id="cd06899">
    <property type="entry name" value="lectin_legume_LecRK_Arcelin_ConA"/>
    <property type="match status" value="1"/>
</dbReference>
<keyword evidence="16" id="KW-0325">Glycoprotein</keyword>
<dbReference type="AlphaFoldDB" id="A0AAW1KWY4"/>
<keyword evidence="7 18" id="KW-0812">Transmembrane</keyword>
<evidence type="ECO:0000256" key="16">
    <source>
        <dbReference type="ARBA" id="ARBA00023180"/>
    </source>
</evidence>
<dbReference type="Gene3D" id="1.10.510.10">
    <property type="entry name" value="Transferase(Phosphotransferase) domain 1"/>
    <property type="match status" value="1"/>
</dbReference>
<evidence type="ECO:0000256" key="1">
    <source>
        <dbReference type="ARBA" id="ARBA00004479"/>
    </source>
</evidence>
<evidence type="ECO:0000256" key="15">
    <source>
        <dbReference type="ARBA" id="ARBA00023170"/>
    </source>
</evidence>
<dbReference type="EMBL" id="JBDFQZ010000005">
    <property type="protein sequence ID" value="KAK9727201.1"/>
    <property type="molecule type" value="Genomic_DNA"/>
</dbReference>
<organism evidence="20 21">
    <name type="scientific">Saponaria officinalis</name>
    <name type="common">Common soapwort</name>
    <name type="synonym">Lychnis saponaria</name>
    <dbReference type="NCBI Taxonomy" id="3572"/>
    <lineage>
        <taxon>Eukaryota</taxon>
        <taxon>Viridiplantae</taxon>
        <taxon>Streptophyta</taxon>
        <taxon>Embryophyta</taxon>
        <taxon>Tracheophyta</taxon>
        <taxon>Spermatophyta</taxon>
        <taxon>Magnoliopsida</taxon>
        <taxon>eudicotyledons</taxon>
        <taxon>Gunneridae</taxon>
        <taxon>Pentapetalae</taxon>
        <taxon>Caryophyllales</taxon>
        <taxon>Caryophyllaceae</taxon>
        <taxon>Caryophylleae</taxon>
        <taxon>Saponaria</taxon>
    </lineage>
</organism>
<evidence type="ECO:0000256" key="17">
    <source>
        <dbReference type="PROSITE-ProRule" id="PRU10141"/>
    </source>
</evidence>
<keyword evidence="10 17" id="KW-0547">Nucleotide-binding</keyword>
<name>A0AAW1KWY4_SAPOF</name>
<evidence type="ECO:0000256" key="2">
    <source>
        <dbReference type="ARBA" id="ARBA00008536"/>
    </source>
</evidence>
<keyword evidence="8" id="KW-0732">Signal</keyword>
<dbReference type="SUPFAM" id="SSF49899">
    <property type="entry name" value="Concanavalin A-like lectins/glucanases"/>
    <property type="match status" value="1"/>
</dbReference>
<dbReference type="GO" id="GO:0016020">
    <property type="term" value="C:membrane"/>
    <property type="evidence" value="ECO:0007669"/>
    <property type="project" value="UniProtKB-SubCell"/>
</dbReference>
<dbReference type="PROSITE" id="PS00107">
    <property type="entry name" value="PROTEIN_KINASE_ATP"/>
    <property type="match status" value="1"/>
</dbReference>